<protein>
    <submittedName>
        <fullName evidence="1">Uncharacterized protein</fullName>
    </submittedName>
</protein>
<name>A0A6G0Y321_APHCR</name>
<organism evidence="1 2">
    <name type="scientific">Aphis craccivora</name>
    <name type="common">Cowpea aphid</name>
    <dbReference type="NCBI Taxonomy" id="307492"/>
    <lineage>
        <taxon>Eukaryota</taxon>
        <taxon>Metazoa</taxon>
        <taxon>Ecdysozoa</taxon>
        <taxon>Arthropoda</taxon>
        <taxon>Hexapoda</taxon>
        <taxon>Insecta</taxon>
        <taxon>Pterygota</taxon>
        <taxon>Neoptera</taxon>
        <taxon>Paraneoptera</taxon>
        <taxon>Hemiptera</taxon>
        <taxon>Sternorrhyncha</taxon>
        <taxon>Aphidomorpha</taxon>
        <taxon>Aphidoidea</taxon>
        <taxon>Aphididae</taxon>
        <taxon>Aphidini</taxon>
        <taxon>Aphis</taxon>
        <taxon>Aphis</taxon>
    </lineage>
</organism>
<accession>A0A6G0Y321</accession>
<comment type="caution">
    <text evidence="1">The sequence shown here is derived from an EMBL/GenBank/DDBJ whole genome shotgun (WGS) entry which is preliminary data.</text>
</comment>
<dbReference type="AlphaFoldDB" id="A0A6G0Y321"/>
<sequence length="166" mass="18951">MINRKDLLLVLGSMSNSLDKYKPVKLEGKPIVLTTTNKLKMLQNREVKRVMQSVGRIFRNKPELLLPLLGQLEASLKLKGGTTLSTTYINQYLHADNRIPVIVFWNGTTDKEILQKLGLSRKMLNITSYSDNNDNYFNLKLLEISGSTSKLLYLSRIGYQEKMVES</sequence>
<proteinExistence type="predicted"/>
<evidence type="ECO:0000313" key="1">
    <source>
        <dbReference type="EMBL" id="KAF0748167.1"/>
    </source>
</evidence>
<dbReference type="Proteomes" id="UP000478052">
    <property type="component" value="Unassembled WGS sequence"/>
</dbReference>
<dbReference type="OrthoDB" id="6618524at2759"/>
<gene>
    <name evidence="1" type="ORF">FWK35_00017295</name>
</gene>
<keyword evidence="2" id="KW-1185">Reference proteome</keyword>
<reference evidence="1 2" key="1">
    <citation type="submission" date="2019-08" db="EMBL/GenBank/DDBJ databases">
        <title>Whole genome of Aphis craccivora.</title>
        <authorList>
            <person name="Voronova N.V."/>
            <person name="Shulinski R.S."/>
            <person name="Bandarenka Y.V."/>
            <person name="Zhorov D.G."/>
            <person name="Warner D."/>
        </authorList>
    </citation>
    <scope>NUCLEOTIDE SEQUENCE [LARGE SCALE GENOMIC DNA]</scope>
    <source>
        <strain evidence="1">180601</strain>
        <tissue evidence="1">Whole Body</tissue>
    </source>
</reference>
<dbReference type="EMBL" id="VUJU01006584">
    <property type="protein sequence ID" value="KAF0748167.1"/>
    <property type="molecule type" value="Genomic_DNA"/>
</dbReference>
<evidence type="ECO:0000313" key="2">
    <source>
        <dbReference type="Proteomes" id="UP000478052"/>
    </source>
</evidence>